<protein>
    <submittedName>
        <fullName evidence="7">Subtilisin-like serine protease family protein</fullName>
    </submittedName>
</protein>
<accession>A0A074RJY5</accession>
<dbReference type="PROSITE" id="PS00138">
    <property type="entry name" value="SUBTILASE_SER"/>
    <property type="match status" value="1"/>
</dbReference>
<comment type="caution">
    <text evidence="5">Lacks conserved residue(s) required for the propagation of feature annotation.</text>
</comment>
<comment type="caution">
    <text evidence="7">The sequence shown here is derived from an EMBL/GenBank/DDBJ whole genome shotgun (WGS) entry which is preliminary data.</text>
</comment>
<gene>
    <name evidence="7" type="ORF">V565_156960</name>
</gene>
<evidence type="ECO:0000313" key="8">
    <source>
        <dbReference type="Proteomes" id="UP000027456"/>
    </source>
</evidence>
<keyword evidence="8" id="KW-1185">Reference proteome</keyword>
<keyword evidence="3" id="KW-0378">Hydrolase</keyword>
<dbReference type="OrthoDB" id="19448at2759"/>
<dbReference type="PANTHER" id="PTHR43806">
    <property type="entry name" value="PEPTIDASE S8"/>
    <property type="match status" value="1"/>
</dbReference>
<dbReference type="STRING" id="1423351.A0A074RJY5"/>
<dbReference type="InterPro" id="IPR000209">
    <property type="entry name" value="Peptidase_S8/S53_dom"/>
</dbReference>
<dbReference type="HOGENOM" id="CLU_011263_6_0_1"/>
<evidence type="ECO:0000256" key="1">
    <source>
        <dbReference type="ARBA" id="ARBA00011073"/>
    </source>
</evidence>
<evidence type="ECO:0000256" key="3">
    <source>
        <dbReference type="ARBA" id="ARBA00022801"/>
    </source>
</evidence>
<dbReference type="GO" id="GO:0005615">
    <property type="term" value="C:extracellular space"/>
    <property type="evidence" value="ECO:0007669"/>
    <property type="project" value="TreeGrafter"/>
</dbReference>
<evidence type="ECO:0000256" key="4">
    <source>
        <dbReference type="ARBA" id="ARBA00022825"/>
    </source>
</evidence>
<reference evidence="7 8" key="1">
    <citation type="submission" date="2013-12" db="EMBL/GenBank/DDBJ databases">
        <authorList>
            <person name="Cubeta M."/>
            <person name="Pakala S."/>
            <person name="Fedorova N."/>
            <person name="Thomas E."/>
            <person name="Dean R."/>
            <person name="Jabaji S."/>
            <person name="Neate S."/>
            <person name="Toda T."/>
            <person name="Tavantzis S."/>
            <person name="Vilgalys R."/>
            <person name="Bharathan N."/>
            <person name="Pakala S."/>
            <person name="Losada L.S."/>
            <person name="Zafar N."/>
            <person name="Nierman W."/>
        </authorList>
    </citation>
    <scope>NUCLEOTIDE SEQUENCE [LARGE SCALE GENOMIC DNA]</scope>
    <source>
        <strain evidence="7 8">123E</strain>
    </source>
</reference>
<dbReference type="PROSITE" id="PS51892">
    <property type="entry name" value="SUBTILASE"/>
    <property type="match status" value="1"/>
</dbReference>
<comment type="similarity">
    <text evidence="1 5">Belongs to the peptidase S8 family.</text>
</comment>
<dbReference type="GO" id="GO:0006508">
    <property type="term" value="P:proteolysis"/>
    <property type="evidence" value="ECO:0007669"/>
    <property type="project" value="UniProtKB-KW"/>
</dbReference>
<dbReference type="InterPro" id="IPR023828">
    <property type="entry name" value="Peptidase_S8_Ser-AS"/>
</dbReference>
<dbReference type="SUPFAM" id="SSF52743">
    <property type="entry name" value="Subtilisin-like"/>
    <property type="match status" value="1"/>
</dbReference>
<evidence type="ECO:0000259" key="6">
    <source>
        <dbReference type="Pfam" id="PF00082"/>
    </source>
</evidence>
<proteinExistence type="inferred from homology"/>
<evidence type="ECO:0000256" key="5">
    <source>
        <dbReference type="PROSITE-ProRule" id="PRU01240"/>
    </source>
</evidence>
<feature type="domain" description="Peptidase S8/S53" evidence="6">
    <location>
        <begin position="13"/>
        <end position="173"/>
    </location>
</feature>
<dbReference type="Gene3D" id="3.40.50.200">
    <property type="entry name" value="Peptidase S8/S53 domain"/>
    <property type="match status" value="1"/>
</dbReference>
<dbReference type="Pfam" id="PF00082">
    <property type="entry name" value="Peptidase_S8"/>
    <property type="match status" value="1"/>
</dbReference>
<sequence length="193" mass="19554">MHKSYLHSTLVLGDNGLGQWSDVIAGIDYVLSQSAQSGRPSIATLSLSGFTYPPVDAAVTNAIAQGIHFTVAAGNLGTDASGSSPAHVEPANTIGAVDSNHARAGFSNFGPSVDVWALGVNVTSAWIGPSGGETRVLSGTSMAAPLVAGMLAVAIGDYGNKLPADLSKDLKDHAFPVVTGVPDGTTNLLAAQW</sequence>
<dbReference type="GO" id="GO:0004252">
    <property type="term" value="F:serine-type endopeptidase activity"/>
    <property type="evidence" value="ECO:0007669"/>
    <property type="project" value="InterPro"/>
</dbReference>
<dbReference type="AlphaFoldDB" id="A0A074RJY5"/>
<dbReference type="InterPro" id="IPR050131">
    <property type="entry name" value="Peptidase_S8_subtilisin-like"/>
</dbReference>
<keyword evidence="2 7" id="KW-0645">Protease</keyword>
<organism evidence="7 8">
    <name type="scientific">Rhizoctonia solani 123E</name>
    <dbReference type="NCBI Taxonomy" id="1423351"/>
    <lineage>
        <taxon>Eukaryota</taxon>
        <taxon>Fungi</taxon>
        <taxon>Dikarya</taxon>
        <taxon>Basidiomycota</taxon>
        <taxon>Agaricomycotina</taxon>
        <taxon>Agaricomycetes</taxon>
        <taxon>Cantharellales</taxon>
        <taxon>Ceratobasidiaceae</taxon>
        <taxon>Rhizoctonia</taxon>
    </lineage>
</organism>
<dbReference type="EMBL" id="AZST01000751">
    <property type="protein sequence ID" value="KEP47396.1"/>
    <property type="molecule type" value="Genomic_DNA"/>
</dbReference>
<dbReference type="InterPro" id="IPR036852">
    <property type="entry name" value="Peptidase_S8/S53_dom_sf"/>
</dbReference>
<name>A0A074RJY5_9AGAM</name>
<evidence type="ECO:0000256" key="2">
    <source>
        <dbReference type="ARBA" id="ARBA00022670"/>
    </source>
</evidence>
<keyword evidence="4" id="KW-0720">Serine protease</keyword>
<dbReference type="Proteomes" id="UP000027456">
    <property type="component" value="Unassembled WGS sequence"/>
</dbReference>
<dbReference type="PANTHER" id="PTHR43806:SF11">
    <property type="entry name" value="CEREVISIN-RELATED"/>
    <property type="match status" value="1"/>
</dbReference>
<evidence type="ECO:0000313" key="7">
    <source>
        <dbReference type="EMBL" id="KEP47396.1"/>
    </source>
</evidence>